<evidence type="ECO:0000313" key="3">
    <source>
        <dbReference type="Proteomes" id="UP000614334"/>
    </source>
</evidence>
<feature type="compositionally biased region" description="Polar residues" evidence="1">
    <location>
        <begin position="60"/>
        <end position="76"/>
    </location>
</feature>
<sequence length="669" mass="74284">MGLASTNSDTNGPPFNQSIVLEPTVPQSSGHKRRNAPPALDDLGTSGPTILDYGNEDGNGKSQVNADKTTQSNATSAHPEDVNMANPEGSGDSTRLMRILALRTDNLQPKLLVDMYSIILEMAHQRRLSDTPTLVDSNDQATEPEVHVKRESPPHHYLDPNLKLRPVLVVNGFFVSNSTTSTGLTSDDGVVAEGTQSVDADLAGYDPINGPNVSPIRGRDPSSRAYHATSISDSNAQGNSDTISQRTPLMDAPPPLDFQTSPRGRQPAPSFKPLSPASGKIQRPRKDSIPPREYRPQYIPYDDPRSARPRPIVSSPPRGSPPRETSMPRAAVQRTTRDEFEGLGNHSSATLPRTETRTTQRTTHDELEDLDNHNSTTFSRSKARALRQATLDEMEGLDNYSSATLPRSKIRTAQQTYDEFDMDNYNAYTMPRTETRSFDLRPSSPIFSEGMRATGSYSMGSDTSRPGCAPSRALHTQPSRGSPPPPIRDRTPFGSSTLPVNPSTGYRPEGLPGPPSARYNPYDTTSRRIDWASRDWERSADSKPKLQDRFNMDPQWRDSLESRMFNSHAARPLRDEFTHPTGDYASRYRREPSPGAPRYADGFRSGFSRPVEVEGIRPMKRSRPDDTYPPRGAGMEPNPISMDERTGYYRRKPPPRADDEYEPRPRPPY</sequence>
<feature type="compositionally biased region" description="Basic and acidic residues" evidence="1">
    <location>
        <begin position="655"/>
        <end position="669"/>
    </location>
</feature>
<feature type="compositionally biased region" description="Polar residues" evidence="1">
    <location>
        <begin position="455"/>
        <end position="464"/>
    </location>
</feature>
<dbReference type="EMBL" id="JACYCF010000005">
    <property type="protein sequence ID" value="KAF8757016.1"/>
    <property type="molecule type" value="Genomic_DNA"/>
</dbReference>
<feature type="region of interest" description="Disordered" evidence="1">
    <location>
        <begin position="1"/>
        <end position="92"/>
    </location>
</feature>
<accession>A0A8H7IG10</accession>
<feature type="region of interest" description="Disordered" evidence="1">
    <location>
        <begin position="201"/>
        <end position="383"/>
    </location>
</feature>
<feature type="compositionally biased region" description="Basic and acidic residues" evidence="1">
    <location>
        <begin position="611"/>
        <end position="628"/>
    </location>
</feature>
<feature type="compositionally biased region" description="Polar residues" evidence="1">
    <location>
        <begin position="493"/>
        <end position="504"/>
    </location>
</feature>
<organism evidence="2 3">
    <name type="scientific">Rhizoctonia solani</name>
    <dbReference type="NCBI Taxonomy" id="456999"/>
    <lineage>
        <taxon>Eukaryota</taxon>
        <taxon>Fungi</taxon>
        <taxon>Dikarya</taxon>
        <taxon>Basidiomycota</taxon>
        <taxon>Agaricomycotina</taxon>
        <taxon>Agaricomycetes</taxon>
        <taxon>Cantharellales</taxon>
        <taxon>Ceratobasidiaceae</taxon>
        <taxon>Rhizoctonia</taxon>
    </lineage>
</organism>
<evidence type="ECO:0000313" key="2">
    <source>
        <dbReference type="EMBL" id="KAF8757016.1"/>
    </source>
</evidence>
<dbReference type="Proteomes" id="UP000614334">
    <property type="component" value="Unassembled WGS sequence"/>
</dbReference>
<feature type="region of interest" description="Disordered" evidence="1">
    <location>
        <begin position="571"/>
        <end position="669"/>
    </location>
</feature>
<name>A0A8H7IG10_9AGAM</name>
<feature type="compositionally biased region" description="Basic and acidic residues" evidence="1">
    <location>
        <begin position="354"/>
        <end position="365"/>
    </location>
</feature>
<feature type="compositionally biased region" description="Polar residues" evidence="1">
    <location>
        <begin position="1"/>
        <end position="29"/>
    </location>
</feature>
<feature type="compositionally biased region" description="Basic and acidic residues" evidence="1">
    <location>
        <begin position="525"/>
        <end position="553"/>
    </location>
</feature>
<comment type="caution">
    <text evidence="2">The sequence shown here is derived from an EMBL/GenBank/DDBJ whole genome shotgun (WGS) entry which is preliminary data.</text>
</comment>
<proteinExistence type="predicted"/>
<dbReference type="AlphaFoldDB" id="A0A8H7IG10"/>
<feature type="compositionally biased region" description="Polar residues" evidence="1">
    <location>
        <begin position="229"/>
        <end position="247"/>
    </location>
</feature>
<feature type="compositionally biased region" description="Basic and acidic residues" evidence="1">
    <location>
        <begin position="284"/>
        <end position="295"/>
    </location>
</feature>
<reference evidence="2" key="1">
    <citation type="submission" date="2020-09" db="EMBL/GenBank/DDBJ databases">
        <title>Comparative genome analyses of four rice-infecting Rhizoctonia solani isolates reveal extensive enrichment of homogalacturonan modification genes.</title>
        <authorList>
            <person name="Lee D.-Y."/>
            <person name="Jeon J."/>
            <person name="Kim K.-T."/>
            <person name="Cheong K."/>
            <person name="Song H."/>
            <person name="Choi G."/>
            <person name="Ko J."/>
            <person name="Opiyo S.O."/>
            <person name="Zuo S."/>
            <person name="Madhav S."/>
            <person name="Lee Y.-H."/>
            <person name="Wang G.-L."/>
        </authorList>
    </citation>
    <scope>NUCLEOTIDE SEQUENCE</scope>
    <source>
        <strain evidence="2">AG1-IA B2</strain>
    </source>
</reference>
<feature type="region of interest" description="Disordered" evidence="1">
    <location>
        <begin position="433"/>
        <end position="553"/>
    </location>
</feature>
<evidence type="ECO:0000256" key="1">
    <source>
        <dbReference type="SAM" id="MobiDB-lite"/>
    </source>
</evidence>
<gene>
    <name evidence="2" type="ORF">RHS01_04126</name>
</gene>
<protein>
    <submittedName>
        <fullName evidence="2">Uncharacterized protein</fullName>
    </submittedName>
</protein>